<dbReference type="SUPFAM" id="SSF53474">
    <property type="entry name" value="alpha/beta-Hydrolases"/>
    <property type="match status" value="1"/>
</dbReference>
<sequence>MEGNIENLSIAGYECTLYLPPKYYINDVSYPVVYINGEDNIQEIMGDLESHFGVDCSAFIAISVMVEEWNENFTPWTAPPLTKKSGSFKGGAASYLNFLADTIKPFIDEHYKTRPEPSNTALIGYSLGGLTALYGLYTISAFGKIGSMSGSLWYDGWIEFMDSHMPANANSRVYMSLGRSEEHSRNQRMAKVGNCTRKAALILEKQLEFKENLILEWNDGGHFSDLPNRFKKALLWLMP</sequence>
<reference evidence="1 2" key="1">
    <citation type="submission" date="2018-11" db="EMBL/GenBank/DDBJ databases">
        <title>Genome sequencing and assembly of Clostridium tagluense strain A121.</title>
        <authorList>
            <person name="Murakami T."/>
            <person name="Segawa T."/>
            <person name="Shcherbakova V.A."/>
            <person name="Mori H."/>
            <person name="Yoshimura Y."/>
        </authorList>
    </citation>
    <scope>NUCLEOTIDE SEQUENCE [LARGE SCALE GENOMIC DNA]</scope>
    <source>
        <strain evidence="1 2">A121</strain>
    </source>
</reference>
<dbReference type="InterPro" id="IPR000801">
    <property type="entry name" value="Esterase-like"/>
</dbReference>
<accession>A0A401UMY7</accession>
<dbReference type="InterPro" id="IPR029058">
    <property type="entry name" value="AB_hydrolase_fold"/>
</dbReference>
<proteinExistence type="predicted"/>
<dbReference type="AlphaFoldDB" id="A0A401UMY7"/>
<dbReference type="Proteomes" id="UP000287872">
    <property type="component" value="Unassembled WGS sequence"/>
</dbReference>
<dbReference type="PANTHER" id="PTHR48098">
    <property type="entry name" value="ENTEROCHELIN ESTERASE-RELATED"/>
    <property type="match status" value="1"/>
</dbReference>
<keyword evidence="2" id="KW-1185">Reference proteome</keyword>
<dbReference type="Gene3D" id="3.40.50.1820">
    <property type="entry name" value="alpha/beta hydrolase"/>
    <property type="match status" value="1"/>
</dbReference>
<comment type="caution">
    <text evidence="1">The sequence shown here is derived from an EMBL/GenBank/DDBJ whole genome shotgun (WGS) entry which is preliminary data.</text>
</comment>
<protein>
    <submittedName>
        <fullName evidence="1">Esterase</fullName>
    </submittedName>
</protein>
<dbReference type="PANTHER" id="PTHR48098:SF6">
    <property type="entry name" value="FERRI-BACILLIBACTIN ESTERASE BESA"/>
    <property type="match status" value="1"/>
</dbReference>
<organism evidence="1 2">
    <name type="scientific">Clostridium tagluense</name>
    <dbReference type="NCBI Taxonomy" id="360422"/>
    <lineage>
        <taxon>Bacteria</taxon>
        <taxon>Bacillati</taxon>
        <taxon>Bacillota</taxon>
        <taxon>Clostridia</taxon>
        <taxon>Eubacteriales</taxon>
        <taxon>Clostridiaceae</taxon>
        <taxon>Clostridium</taxon>
    </lineage>
</organism>
<dbReference type="RefSeq" id="WP_125002165.1">
    <property type="nucleotide sequence ID" value="NZ_BHYK01000013.1"/>
</dbReference>
<dbReference type="Pfam" id="PF00756">
    <property type="entry name" value="Esterase"/>
    <property type="match status" value="1"/>
</dbReference>
<evidence type="ECO:0000313" key="2">
    <source>
        <dbReference type="Proteomes" id="UP000287872"/>
    </source>
</evidence>
<dbReference type="EMBL" id="BHYK01000013">
    <property type="protein sequence ID" value="GCD10871.1"/>
    <property type="molecule type" value="Genomic_DNA"/>
</dbReference>
<dbReference type="InterPro" id="IPR050583">
    <property type="entry name" value="Mycobacterial_A85_antigen"/>
</dbReference>
<dbReference type="OrthoDB" id="9794761at2"/>
<gene>
    <name evidence="1" type="ORF">Ctaglu_24940</name>
</gene>
<evidence type="ECO:0000313" key="1">
    <source>
        <dbReference type="EMBL" id="GCD10871.1"/>
    </source>
</evidence>
<name>A0A401UMY7_9CLOT</name>